<feature type="transmembrane region" description="Helical" evidence="1">
    <location>
        <begin position="58"/>
        <end position="79"/>
    </location>
</feature>
<keyword evidence="1" id="KW-0812">Transmembrane</keyword>
<keyword evidence="1" id="KW-0472">Membrane</keyword>
<organism evidence="2 3">
    <name type="scientific">Rhizobium lusitanum</name>
    <dbReference type="NCBI Taxonomy" id="293958"/>
    <lineage>
        <taxon>Bacteria</taxon>
        <taxon>Pseudomonadati</taxon>
        <taxon>Pseudomonadota</taxon>
        <taxon>Alphaproteobacteria</taxon>
        <taxon>Hyphomicrobiales</taxon>
        <taxon>Rhizobiaceae</taxon>
        <taxon>Rhizobium/Agrobacterium group</taxon>
        <taxon>Rhizobium</taxon>
    </lineage>
</organism>
<name>A0A7X0IU46_9HYPH</name>
<keyword evidence="1" id="KW-1133">Transmembrane helix</keyword>
<dbReference type="RefSeq" id="WP_246806389.1">
    <property type="nucleotide sequence ID" value="NZ_JACHBG010000009.1"/>
</dbReference>
<dbReference type="PRINTS" id="PR00164">
    <property type="entry name" value="ABC2TRNSPORT"/>
</dbReference>
<evidence type="ECO:0000313" key="2">
    <source>
        <dbReference type="EMBL" id="MBB6486717.1"/>
    </source>
</evidence>
<sequence>MSMFHVMHAVFLRDMRSRFFNHGIGFLVVSLWPLVHMLVLLLVNTAMGRRAPYGDDMLLFLTTGLIPTLAFMYVSRFMAMSLLMNRPMMAFPVVHAVDILLARAFLEIIAAAITLFLALCILIMLGSNVIPNDLSDAVFAYLATILFAIGMGILAGVLAMCFEIFITIYFILMILVYISSGSLFVLSSLPEFVARPLSWLPVVQSVEWMRVAYYPTYSSEYLDRSYFVLVGLCSLALGLALERIVRQRLME</sequence>
<evidence type="ECO:0000256" key="1">
    <source>
        <dbReference type="SAM" id="Phobius"/>
    </source>
</evidence>
<dbReference type="Proteomes" id="UP000565576">
    <property type="component" value="Unassembled WGS sequence"/>
</dbReference>
<proteinExistence type="predicted"/>
<evidence type="ECO:0000313" key="3">
    <source>
        <dbReference type="Proteomes" id="UP000565576"/>
    </source>
</evidence>
<dbReference type="EMBL" id="JACHBG010000009">
    <property type="protein sequence ID" value="MBB6486717.1"/>
    <property type="molecule type" value="Genomic_DNA"/>
</dbReference>
<comment type="caution">
    <text evidence="2">The sequence shown here is derived from an EMBL/GenBank/DDBJ whole genome shotgun (WGS) entry which is preliminary data.</text>
</comment>
<dbReference type="AlphaFoldDB" id="A0A7X0IU46"/>
<dbReference type="GO" id="GO:0043190">
    <property type="term" value="C:ATP-binding cassette (ABC) transporter complex"/>
    <property type="evidence" value="ECO:0007669"/>
    <property type="project" value="InterPro"/>
</dbReference>
<dbReference type="InterPro" id="IPR000412">
    <property type="entry name" value="ABC_2_transport"/>
</dbReference>
<protein>
    <submittedName>
        <fullName evidence="2">Capsular polysaccharide transport system permease protein</fullName>
    </submittedName>
</protein>
<feature type="transmembrane region" description="Helical" evidence="1">
    <location>
        <begin position="168"/>
        <end position="189"/>
    </location>
</feature>
<reference evidence="2 3" key="1">
    <citation type="submission" date="2020-08" db="EMBL/GenBank/DDBJ databases">
        <title>Genomic Encyclopedia of Type Strains, Phase IV (KMG-V): Genome sequencing to study the core and pangenomes of soil and plant-associated prokaryotes.</title>
        <authorList>
            <person name="Whitman W."/>
        </authorList>
    </citation>
    <scope>NUCLEOTIDE SEQUENCE [LARGE SCALE GENOMIC DNA]</scope>
    <source>
        <strain evidence="2 3">SEMIA 4060</strain>
    </source>
</reference>
<dbReference type="GO" id="GO:0140359">
    <property type="term" value="F:ABC-type transporter activity"/>
    <property type="evidence" value="ECO:0007669"/>
    <property type="project" value="InterPro"/>
</dbReference>
<accession>A0A7X0IU46</accession>
<gene>
    <name evidence="2" type="ORF">GGD46_004016</name>
</gene>
<feature type="transmembrane region" description="Helical" evidence="1">
    <location>
        <begin position="138"/>
        <end position="161"/>
    </location>
</feature>
<feature type="transmembrane region" description="Helical" evidence="1">
    <location>
        <begin position="226"/>
        <end position="245"/>
    </location>
</feature>
<feature type="transmembrane region" description="Helical" evidence="1">
    <location>
        <begin position="100"/>
        <end position="126"/>
    </location>
</feature>